<dbReference type="Gene3D" id="1.10.10.10">
    <property type="entry name" value="Winged helix-like DNA-binding domain superfamily/Winged helix DNA-binding domain"/>
    <property type="match status" value="1"/>
</dbReference>
<dbReference type="AlphaFoldDB" id="A0A3N6X4I5"/>
<gene>
    <name evidence="2" type="ORF">EHW97_06680</name>
</gene>
<dbReference type="InterPro" id="IPR036390">
    <property type="entry name" value="WH_DNA-bd_sf"/>
</dbReference>
<dbReference type="GO" id="GO:0006950">
    <property type="term" value="P:response to stress"/>
    <property type="evidence" value="ECO:0007669"/>
    <property type="project" value="TreeGrafter"/>
</dbReference>
<sequence length="173" mass="18367">MAGVVARGLRRLRHRGLRAQRLARVSFGCKVLSVDHAHPSPAHALHVLVARLDRAADRILGERAGITYTRFLALLTIDRLGPSTQRAIADELAVSEPSASRILAALAGDDLVEVARVPGGGNRRTVTLTDKGGRLLADCSQVLEGAFASLADSAGIRLSDIDDPVQRLLAVLS</sequence>
<organism evidence="2 3">
    <name type="scientific">Aeromicrobium camelliae</name>
    <dbReference type="NCBI Taxonomy" id="1538144"/>
    <lineage>
        <taxon>Bacteria</taxon>
        <taxon>Bacillati</taxon>
        <taxon>Actinomycetota</taxon>
        <taxon>Actinomycetes</taxon>
        <taxon>Propionibacteriales</taxon>
        <taxon>Nocardioidaceae</taxon>
        <taxon>Aeromicrobium</taxon>
    </lineage>
</organism>
<dbReference type="InterPro" id="IPR000835">
    <property type="entry name" value="HTH_MarR-typ"/>
</dbReference>
<dbReference type="PANTHER" id="PTHR33164:SF43">
    <property type="entry name" value="HTH-TYPE TRANSCRIPTIONAL REPRESSOR YETL"/>
    <property type="match status" value="1"/>
</dbReference>
<dbReference type="Proteomes" id="UP000275225">
    <property type="component" value="Unassembled WGS sequence"/>
</dbReference>
<dbReference type="PROSITE" id="PS50995">
    <property type="entry name" value="HTH_MARR_2"/>
    <property type="match status" value="1"/>
</dbReference>
<evidence type="ECO:0000313" key="3">
    <source>
        <dbReference type="Proteomes" id="UP000275225"/>
    </source>
</evidence>
<name>A0A3N6X4I5_9ACTN</name>
<dbReference type="InterPro" id="IPR036388">
    <property type="entry name" value="WH-like_DNA-bd_sf"/>
</dbReference>
<dbReference type="PANTHER" id="PTHR33164">
    <property type="entry name" value="TRANSCRIPTIONAL REGULATOR, MARR FAMILY"/>
    <property type="match status" value="1"/>
</dbReference>
<dbReference type="EMBL" id="RQJX01000006">
    <property type="protein sequence ID" value="RQN08563.1"/>
    <property type="molecule type" value="Genomic_DNA"/>
</dbReference>
<evidence type="ECO:0000313" key="2">
    <source>
        <dbReference type="EMBL" id="RQN08563.1"/>
    </source>
</evidence>
<dbReference type="GO" id="GO:0003700">
    <property type="term" value="F:DNA-binding transcription factor activity"/>
    <property type="evidence" value="ECO:0007669"/>
    <property type="project" value="InterPro"/>
</dbReference>
<feature type="domain" description="HTH marR-type" evidence="1">
    <location>
        <begin position="38"/>
        <end position="170"/>
    </location>
</feature>
<accession>A0A3N6X4I5</accession>
<keyword evidence="3" id="KW-1185">Reference proteome</keyword>
<dbReference type="SUPFAM" id="SSF46785">
    <property type="entry name" value="Winged helix' DNA-binding domain"/>
    <property type="match status" value="1"/>
</dbReference>
<evidence type="ECO:0000259" key="1">
    <source>
        <dbReference type="PROSITE" id="PS50995"/>
    </source>
</evidence>
<comment type="caution">
    <text evidence="2">The sequence shown here is derived from an EMBL/GenBank/DDBJ whole genome shotgun (WGS) entry which is preliminary data.</text>
</comment>
<dbReference type="OrthoDB" id="3526267at2"/>
<dbReference type="InterPro" id="IPR039422">
    <property type="entry name" value="MarR/SlyA-like"/>
</dbReference>
<proteinExistence type="predicted"/>
<protein>
    <submittedName>
        <fullName evidence="2">MarR family transcriptional regulator</fullName>
    </submittedName>
</protein>
<reference evidence="2 3" key="1">
    <citation type="submission" date="2018-11" db="EMBL/GenBank/DDBJ databases">
        <authorList>
            <person name="Li F."/>
        </authorList>
    </citation>
    <scope>NUCLEOTIDE SEQUENCE [LARGE SCALE GENOMIC DNA]</scope>
    <source>
        <strain evidence="2 3">YS17T</strain>
    </source>
</reference>
<dbReference type="Pfam" id="PF12802">
    <property type="entry name" value="MarR_2"/>
    <property type="match status" value="1"/>
</dbReference>
<dbReference type="SMART" id="SM00347">
    <property type="entry name" value="HTH_MARR"/>
    <property type="match status" value="1"/>
</dbReference>